<evidence type="ECO:0000256" key="1">
    <source>
        <dbReference type="SAM" id="MobiDB-lite"/>
    </source>
</evidence>
<name>A0A6A6ND15_HEVBR</name>
<dbReference type="PANTHER" id="PTHR47481">
    <property type="match status" value="1"/>
</dbReference>
<dbReference type="Pfam" id="PF14223">
    <property type="entry name" value="Retrotran_gag_2"/>
    <property type="match status" value="1"/>
</dbReference>
<dbReference type="Proteomes" id="UP000467840">
    <property type="component" value="Chromosome 11"/>
</dbReference>
<feature type="compositionally biased region" description="Polar residues" evidence="1">
    <location>
        <begin position="237"/>
        <end position="256"/>
    </location>
</feature>
<sequence length="256" mass="29036">MALTGTHIRDALDDSNTTEITPLVRSLGLLHHLTNGERPAEEGESVTDQEKCLNPNYQRWIGNDGLLTLWLLGTMKKDVLRIINGETTYEIWTSIEEQLLPATIEKERNLKNMLMTIKKGSRSLEEYLRDFKSISDNLAAIKSPVSDQDKVFQFALGLGPRYENFRIAMLTKPPYPSFSQFLLALQGHEQSLNARKEEEKFFVEHAQAYFGQHGRGRNGRNGKAHFNSRGKGFTPASRYNSQNGQQSTQNIGNYSK</sequence>
<dbReference type="AlphaFoldDB" id="A0A6A6ND15"/>
<dbReference type="PANTHER" id="PTHR47481:SF10">
    <property type="entry name" value="COPIA-LIKE POLYPROTEIN_RETROTRANSPOSON"/>
    <property type="match status" value="1"/>
</dbReference>
<gene>
    <name evidence="2" type="ORF">GH714_011220</name>
</gene>
<evidence type="ECO:0000313" key="3">
    <source>
        <dbReference type="Proteomes" id="UP000467840"/>
    </source>
</evidence>
<organism evidence="2 3">
    <name type="scientific">Hevea brasiliensis</name>
    <name type="common">Para rubber tree</name>
    <name type="synonym">Siphonia brasiliensis</name>
    <dbReference type="NCBI Taxonomy" id="3981"/>
    <lineage>
        <taxon>Eukaryota</taxon>
        <taxon>Viridiplantae</taxon>
        <taxon>Streptophyta</taxon>
        <taxon>Embryophyta</taxon>
        <taxon>Tracheophyta</taxon>
        <taxon>Spermatophyta</taxon>
        <taxon>Magnoliopsida</taxon>
        <taxon>eudicotyledons</taxon>
        <taxon>Gunneridae</taxon>
        <taxon>Pentapetalae</taxon>
        <taxon>rosids</taxon>
        <taxon>fabids</taxon>
        <taxon>Malpighiales</taxon>
        <taxon>Euphorbiaceae</taxon>
        <taxon>Crotonoideae</taxon>
        <taxon>Micrandreae</taxon>
        <taxon>Hevea</taxon>
    </lineage>
</organism>
<proteinExistence type="predicted"/>
<dbReference type="EMBL" id="JAAGAX010000002">
    <property type="protein sequence ID" value="KAF2322319.1"/>
    <property type="molecule type" value="Genomic_DNA"/>
</dbReference>
<feature type="compositionally biased region" description="Basic residues" evidence="1">
    <location>
        <begin position="214"/>
        <end position="228"/>
    </location>
</feature>
<accession>A0A6A6ND15</accession>
<protein>
    <submittedName>
        <fullName evidence="2">Uncharacterized protein</fullName>
    </submittedName>
</protein>
<feature type="region of interest" description="Disordered" evidence="1">
    <location>
        <begin position="212"/>
        <end position="256"/>
    </location>
</feature>
<keyword evidence="3" id="KW-1185">Reference proteome</keyword>
<reference evidence="2 3" key="1">
    <citation type="journal article" date="2020" name="Mol. Plant">
        <title>The Chromosome-Based Rubber Tree Genome Provides New Insights into Spurge Genome Evolution and Rubber Biosynthesis.</title>
        <authorList>
            <person name="Liu J."/>
            <person name="Shi C."/>
            <person name="Shi C.C."/>
            <person name="Li W."/>
            <person name="Zhang Q.J."/>
            <person name="Zhang Y."/>
            <person name="Li K."/>
            <person name="Lu H.F."/>
            <person name="Shi C."/>
            <person name="Zhu S.T."/>
            <person name="Xiao Z.Y."/>
            <person name="Nan H."/>
            <person name="Yue Y."/>
            <person name="Zhu X.G."/>
            <person name="Wu Y."/>
            <person name="Hong X.N."/>
            <person name="Fan G.Y."/>
            <person name="Tong Y."/>
            <person name="Zhang D."/>
            <person name="Mao C.L."/>
            <person name="Liu Y.L."/>
            <person name="Hao S.J."/>
            <person name="Liu W.Q."/>
            <person name="Lv M.Q."/>
            <person name="Zhang H.B."/>
            <person name="Liu Y."/>
            <person name="Hu-Tang G.R."/>
            <person name="Wang J.P."/>
            <person name="Wang J.H."/>
            <person name="Sun Y.H."/>
            <person name="Ni S.B."/>
            <person name="Chen W.B."/>
            <person name="Zhang X.C."/>
            <person name="Jiao Y.N."/>
            <person name="Eichler E.E."/>
            <person name="Li G.H."/>
            <person name="Liu X."/>
            <person name="Gao L.Z."/>
        </authorList>
    </citation>
    <scope>NUCLEOTIDE SEQUENCE [LARGE SCALE GENOMIC DNA]</scope>
    <source>
        <strain evidence="3">cv. GT1</strain>
        <tissue evidence="2">Leaf</tissue>
    </source>
</reference>
<comment type="caution">
    <text evidence="2">The sequence shown here is derived from an EMBL/GenBank/DDBJ whole genome shotgun (WGS) entry which is preliminary data.</text>
</comment>
<evidence type="ECO:0000313" key="2">
    <source>
        <dbReference type="EMBL" id="KAF2322319.1"/>
    </source>
</evidence>